<dbReference type="EMBL" id="WIXP02000003">
    <property type="protein sequence ID" value="KAF6213153.1"/>
    <property type="molecule type" value="Genomic_DNA"/>
</dbReference>
<evidence type="ECO:0000256" key="3">
    <source>
        <dbReference type="ARBA" id="ARBA00023125"/>
    </source>
</evidence>
<dbReference type="AlphaFoldDB" id="A0A8S9XW61"/>
<keyword evidence="7" id="KW-0175">Coiled coil</keyword>
<dbReference type="PROSITE" id="PS00036">
    <property type="entry name" value="BZIP_BASIC"/>
    <property type="match status" value="1"/>
</dbReference>
<reference evidence="10" key="1">
    <citation type="journal article" date="2021" name="Mol. Ecol. Resour.">
        <title>Apolygus lucorum genome provides insights into omnivorousness and mesophyll feeding.</title>
        <authorList>
            <person name="Liu Y."/>
            <person name="Liu H."/>
            <person name="Wang H."/>
            <person name="Huang T."/>
            <person name="Liu B."/>
            <person name="Yang B."/>
            <person name="Yin L."/>
            <person name="Li B."/>
            <person name="Zhang Y."/>
            <person name="Zhang S."/>
            <person name="Jiang F."/>
            <person name="Zhang X."/>
            <person name="Ren Y."/>
            <person name="Wang B."/>
            <person name="Wang S."/>
            <person name="Lu Y."/>
            <person name="Wu K."/>
            <person name="Fan W."/>
            <person name="Wang G."/>
        </authorList>
    </citation>
    <scope>NUCLEOTIDE SEQUENCE</scope>
    <source>
        <strain evidence="10">12Hb</strain>
    </source>
</reference>
<dbReference type="Pfam" id="PF07716">
    <property type="entry name" value="bZIP_2"/>
    <property type="match status" value="1"/>
</dbReference>
<evidence type="ECO:0000313" key="11">
    <source>
        <dbReference type="Proteomes" id="UP000466442"/>
    </source>
</evidence>
<dbReference type="InterPro" id="IPR052470">
    <property type="entry name" value="ER_Stress-Reg_TF"/>
</dbReference>
<accession>A0A8S9XW61</accession>
<feature type="compositionally biased region" description="Low complexity" evidence="8">
    <location>
        <begin position="293"/>
        <end position="306"/>
    </location>
</feature>
<dbReference type="PROSITE" id="PS50217">
    <property type="entry name" value="BZIP"/>
    <property type="match status" value="1"/>
</dbReference>
<keyword evidence="1" id="KW-0832">Ubl conjugation</keyword>
<sequence>MVATKFCRPRLMIKPEKDKIREMMIASVNNYTYTISLGNGEADQQNSPPPPRKRRRLDNLTAEEKMRRKKLKNREAAQTSRDKKKAYVTQLEDTLKALREENKRLAYQMMIVAEEKDELARKNETLEKELKAATAGGSGSRPAVPLNPLQKDHPLPPKDFKWLDDLTGSSPDLEELGKMADCLSKEAIKLENEEASGAMVGAEQEDVEPLGAPEPTPEDEPAAYVVKDEYIIITVPTDADEDIVCTDDGVLLVDHDMKPLCQDHDVNEDSSSSISVASPSHMSDYETDYFVPSNSDSDLGYDSLDSPESNNLKMLFPELL</sequence>
<dbReference type="PANTHER" id="PTHR46542:SF1">
    <property type="entry name" value="X-BOX BINDING PROTEIN 1"/>
    <property type="match status" value="1"/>
</dbReference>
<feature type="coiled-coil region" evidence="7">
    <location>
        <begin position="173"/>
        <end position="205"/>
    </location>
</feature>
<dbReference type="GO" id="GO:0000977">
    <property type="term" value="F:RNA polymerase II transcription regulatory region sequence-specific DNA binding"/>
    <property type="evidence" value="ECO:0007669"/>
    <property type="project" value="TreeGrafter"/>
</dbReference>
<gene>
    <name evidence="10" type="ORF">GE061_010868</name>
</gene>
<keyword evidence="2" id="KW-0805">Transcription regulation</keyword>
<evidence type="ECO:0000256" key="8">
    <source>
        <dbReference type="SAM" id="MobiDB-lite"/>
    </source>
</evidence>
<feature type="region of interest" description="Disordered" evidence="8">
    <location>
        <begin position="130"/>
        <end position="158"/>
    </location>
</feature>
<dbReference type="PANTHER" id="PTHR46542">
    <property type="entry name" value="X-BOX BINDING PROTEIN 1"/>
    <property type="match status" value="1"/>
</dbReference>
<evidence type="ECO:0000256" key="4">
    <source>
        <dbReference type="ARBA" id="ARBA00023163"/>
    </source>
</evidence>
<feature type="region of interest" description="Disordered" evidence="8">
    <location>
        <begin position="264"/>
        <end position="310"/>
    </location>
</feature>
<evidence type="ECO:0000259" key="9">
    <source>
        <dbReference type="PROSITE" id="PS50217"/>
    </source>
</evidence>
<protein>
    <recommendedName>
        <fullName evidence="6">X-box-binding protein 1</fullName>
    </recommendedName>
</protein>
<dbReference type="InterPro" id="IPR046347">
    <property type="entry name" value="bZIP_sf"/>
</dbReference>
<organism evidence="10 11">
    <name type="scientific">Apolygus lucorum</name>
    <name type="common">Small green plant bug</name>
    <name type="synonym">Lygocoris lucorum</name>
    <dbReference type="NCBI Taxonomy" id="248454"/>
    <lineage>
        <taxon>Eukaryota</taxon>
        <taxon>Metazoa</taxon>
        <taxon>Ecdysozoa</taxon>
        <taxon>Arthropoda</taxon>
        <taxon>Hexapoda</taxon>
        <taxon>Insecta</taxon>
        <taxon>Pterygota</taxon>
        <taxon>Neoptera</taxon>
        <taxon>Paraneoptera</taxon>
        <taxon>Hemiptera</taxon>
        <taxon>Heteroptera</taxon>
        <taxon>Panheteroptera</taxon>
        <taxon>Cimicomorpha</taxon>
        <taxon>Miridae</taxon>
        <taxon>Mirini</taxon>
        <taxon>Apolygus</taxon>
    </lineage>
</organism>
<dbReference type="OrthoDB" id="20960at2759"/>
<evidence type="ECO:0000256" key="5">
    <source>
        <dbReference type="ARBA" id="ARBA00023242"/>
    </source>
</evidence>
<dbReference type="CDD" id="cd14691">
    <property type="entry name" value="bZIP_XBP1"/>
    <property type="match status" value="1"/>
</dbReference>
<feature type="compositionally biased region" description="Low complexity" evidence="8">
    <location>
        <begin position="270"/>
        <end position="282"/>
    </location>
</feature>
<feature type="domain" description="BZIP" evidence="9">
    <location>
        <begin position="63"/>
        <end position="126"/>
    </location>
</feature>
<dbReference type="InterPro" id="IPR004827">
    <property type="entry name" value="bZIP"/>
</dbReference>
<dbReference type="GO" id="GO:0005634">
    <property type="term" value="C:nucleus"/>
    <property type="evidence" value="ECO:0007669"/>
    <property type="project" value="TreeGrafter"/>
</dbReference>
<dbReference type="Gene3D" id="1.20.5.170">
    <property type="match status" value="1"/>
</dbReference>
<dbReference type="SUPFAM" id="SSF57959">
    <property type="entry name" value="Leucine zipper domain"/>
    <property type="match status" value="1"/>
</dbReference>
<dbReference type="Proteomes" id="UP000466442">
    <property type="component" value="Unassembled WGS sequence"/>
</dbReference>
<evidence type="ECO:0000256" key="1">
    <source>
        <dbReference type="ARBA" id="ARBA00022843"/>
    </source>
</evidence>
<proteinExistence type="predicted"/>
<keyword evidence="5" id="KW-0539">Nucleus</keyword>
<evidence type="ECO:0000256" key="2">
    <source>
        <dbReference type="ARBA" id="ARBA00023015"/>
    </source>
</evidence>
<dbReference type="GO" id="GO:0000981">
    <property type="term" value="F:DNA-binding transcription factor activity, RNA polymerase II-specific"/>
    <property type="evidence" value="ECO:0007669"/>
    <property type="project" value="TreeGrafter"/>
</dbReference>
<evidence type="ECO:0000256" key="6">
    <source>
        <dbReference type="ARBA" id="ARBA00040165"/>
    </source>
</evidence>
<name>A0A8S9XW61_APOLU</name>
<keyword evidence="3" id="KW-0238">DNA-binding</keyword>
<keyword evidence="11" id="KW-1185">Reference proteome</keyword>
<comment type="caution">
    <text evidence="10">The sequence shown here is derived from an EMBL/GenBank/DDBJ whole genome shotgun (WGS) entry which is preliminary data.</text>
</comment>
<evidence type="ECO:0000313" key="10">
    <source>
        <dbReference type="EMBL" id="KAF6213153.1"/>
    </source>
</evidence>
<keyword evidence="4" id="KW-0804">Transcription</keyword>
<evidence type="ECO:0000256" key="7">
    <source>
        <dbReference type="SAM" id="Coils"/>
    </source>
</evidence>
<dbReference type="SMART" id="SM00338">
    <property type="entry name" value="BRLZ"/>
    <property type="match status" value="1"/>
</dbReference>